<gene>
    <name evidence="7" type="ORF">MIZ03_1100</name>
</gene>
<dbReference type="Pfam" id="PF13193">
    <property type="entry name" value="AMP-binding_C"/>
    <property type="match status" value="1"/>
</dbReference>
<evidence type="ECO:0000256" key="4">
    <source>
        <dbReference type="ARBA" id="ARBA00023098"/>
    </source>
</evidence>
<dbReference type="Gene3D" id="3.30.300.30">
    <property type="match status" value="1"/>
</dbReference>
<evidence type="ECO:0000259" key="6">
    <source>
        <dbReference type="Pfam" id="PF13193"/>
    </source>
</evidence>
<evidence type="ECO:0000259" key="5">
    <source>
        <dbReference type="Pfam" id="PF00501"/>
    </source>
</evidence>
<name>A0ABM7MIV8_9BURK</name>
<comment type="similarity">
    <text evidence="1">Belongs to the ATP-dependent AMP-binding enzyme family.</text>
</comment>
<dbReference type="InterPro" id="IPR042099">
    <property type="entry name" value="ANL_N_sf"/>
</dbReference>
<proteinExistence type="inferred from homology"/>
<protein>
    <submittedName>
        <fullName evidence="7">Long-chain-fatty-acid--CoA ligase</fullName>
    </submittedName>
</protein>
<dbReference type="EMBL" id="AP024238">
    <property type="protein sequence ID" value="BCO26220.1"/>
    <property type="molecule type" value="Genomic_DNA"/>
</dbReference>
<dbReference type="GO" id="GO:0016874">
    <property type="term" value="F:ligase activity"/>
    <property type="evidence" value="ECO:0007669"/>
    <property type="project" value="UniProtKB-KW"/>
</dbReference>
<evidence type="ECO:0000256" key="1">
    <source>
        <dbReference type="ARBA" id="ARBA00006432"/>
    </source>
</evidence>
<dbReference type="NCBIfam" id="NF004837">
    <property type="entry name" value="PRK06187.1"/>
    <property type="match status" value="1"/>
</dbReference>
<dbReference type="SUPFAM" id="SSF56801">
    <property type="entry name" value="Acetyl-CoA synthetase-like"/>
    <property type="match status" value="1"/>
</dbReference>
<sequence>MTLTTGQETIVRGCPSTMGDDFQLNTTTLIRHAARTHGDQEIVYRTPDGGWDRYSYRDSYARVCRSANALRQLGVGPGDRVGILDWNSRRHFELYFAIPGLGAVMLQMNLRLGTEDLSFVVGHSEASLVLVDETLLSVAEAIAPHVPGVKGWIVMSDKPLSEIRTSLSPVYHHEDLLAAAEPTINWPVIDERSAYSACYTTGTTGRPKGVYYSHRAIYLHSTSLAVNIGMGMDDCTMLLTPMFHAQCWGLPQTAMLAATKIVLPGRYMVEDTAPLTDVIIAEGVTVTCGAPAIFQPMLNYIETLPVKPDFSRLRMLCGASEPPLSLMSGFHHLTGAEIIHAYGATETTPIVAVNRLKPSLKKLTGEQRWNLKRKQGLLVAGVDFMLLDDSDEEVPHDGKSIGEICIRGPWVTRSYHNMPDSAERFVNGYWRSGDAGTIDTDGYLKLTDRLKDVIKSGGEWISSIDMENALMGHPSVAEATVVGVAHPRWEERPLALVVLKPGHQLTTEQVWAHLSTTFAKWQLPDQVLFVDKIPRTSVGKLNKKVVRAEYGERYTKG</sequence>
<reference evidence="7 8" key="1">
    <citation type="journal article" date="2021" name="Microbiol. Spectr.">
        <title>A Single Bacterium Capable of Oxidation and Reduction of Iron at Circumneutral pH.</title>
        <authorList>
            <person name="Kato S."/>
            <person name="Ohkuma M."/>
        </authorList>
    </citation>
    <scope>NUCLEOTIDE SEQUENCE [LARGE SCALE GENOMIC DNA]</scope>
    <source>
        <strain evidence="7 8">MIZ03</strain>
    </source>
</reference>
<feature type="domain" description="AMP-dependent synthetase/ligase" evidence="5">
    <location>
        <begin position="31"/>
        <end position="416"/>
    </location>
</feature>
<keyword evidence="2 7" id="KW-0436">Ligase</keyword>
<dbReference type="PANTHER" id="PTHR43859">
    <property type="entry name" value="ACYL-ACTIVATING ENZYME"/>
    <property type="match status" value="1"/>
</dbReference>
<dbReference type="InterPro" id="IPR025110">
    <property type="entry name" value="AMP-bd_C"/>
</dbReference>
<evidence type="ECO:0000256" key="2">
    <source>
        <dbReference type="ARBA" id="ARBA00022598"/>
    </source>
</evidence>
<keyword evidence="4" id="KW-0443">Lipid metabolism</keyword>
<dbReference type="Gene3D" id="3.40.50.12780">
    <property type="entry name" value="N-terminal domain of ligase-like"/>
    <property type="match status" value="1"/>
</dbReference>
<dbReference type="PANTHER" id="PTHR43859:SF4">
    <property type="entry name" value="BUTANOATE--COA LIGASE AAE1-RELATED"/>
    <property type="match status" value="1"/>
</dbReference>
<evidence type="ECO:0000313" key="7">
    <source>
        <dbReference type="EMBL" id="BCO26220.1"/>
    </source>
</evidence>
<evidence type="ECO:0000313" key="8">
    <source>
        <dbReference type="Proteomes" id="UP000824366"/>
    </source>
</evidence>
<dbReference type="InterPro" id="IPR045851">
    <property type="entry name" value="AMP-bd_C_sf"/>
</dbReference>
<dbReference type="Proteomes" id="UP000824366">
    <property type="component" value="Chromosome"/>
</dbReference>
<accession>A0ABM7MIV8</accession>
<dbReference type="RefSeq" id="WP_223909406.1">
    <property type="nucleotide sequence ID" value="NZ_AP024238.1"/>
</dbReference>
<keyword evidence="8" id="KW-1185">Reference proteome</keyword>
<evidence type="ECO:0000256" key="3">
    <source>
        <dbReference type="ARBA" id="ARBA00022832"/>
    </source>
</evidence>
<feature type="domain" description="AMP-binding enzyme C-terminal" evidence="6">
    <location>
        <begin position="466"/>
        <end position="540"/>
    </location>
</feature>
<keyword evidence="3" id="KW-0276">Fatty acid metabolism</keyword>
<dbReference type="Pfam" id="PF00501">
    <property type="entry name" value="AMP-binding"/>
    <property type="match status" value="1"/>
</dbReference>
<dbReference type="InterPro" id="IPR000873">
    <property type="entry name" value="AMP-dep_synth/lig_dom"/>
</dbReference>
<organism evidence="7 8">
    <name type="scientific">Rhodoferax lithotrophicus</name>
    <dbReference type="NCBI Taxonomy" id="2798804"/>
    <lineage>
        <taxon>Bacteria</taxon>
        <taxon>Pseudomonadati</taxon>
        <taxon>Pseudomonadota</taxon>
        <taxon>Betaproteobacteria</taxon>
        <taxon>Burkholderiales</taxon>
        <taxon>Comamonadaceae</taxon>
        <taxon>Rhodoferax</taxon>
    </lineage>
</organism>